<keyword evidence="8 13" id="KW-0472">Membrane</keyword>
<keyword evidence="3" id="KW-0488">Methylation</keyword>
<gene>
    <name evidence="17" type="ORF">B0F88_1214</name>
</gene>
<dbReference type="CDD" id="cd06225">
    <property type="entry name" value="HAMP"/>
    <property type="match status" value="1"/>
</dbReference>
<dbReference type="CDD" id="cd11386">
    <property type="entry name" value="MCP_signal"/>
    <property type="match status" value="1"/>
</dbReference>
<feature type="transmembrane region" description="Helical" evidence="13">
    <location>
        <begin position="169"/>
        <end position="191"/>
    </location>
</feature>
<dbReference type="GO" id="GO:0007165">
    <property type="term" value="P:signal transduction"/>
    <property type="evidence" value="ECO:0007669"/>
    <property type="project" value="UniProtKB-KW"/>
</dbReference>
<reference evidence="17 18" key="1">
    <citation type="submission" date="2018-02" db="EMBL/GenBank/DDBJ databases">
        <title>Subsurface microbial communities from deep shales in Ohio and West Virginia, USA.</title>
        <authorList>
            <person name="Wrighton K."/>
        </authorList>
    </citation>
    <scope>NUCLEOTIDE SEQUENCE [LARGE SCALE GENOMIC DNA]</scope>
    <source>
        <strain evidence="17 18">OWC-G53F</strain>
    </source>
</reference>
<sequence>MKTDKQVTDVEHILTGSDSIVSKTDLKGMITYVNDAFVHISGYSREELIGTPHNVVRHPDMPPEAFADLWTSMKAARPWTGIVKNRCKNGDYYWVLANAAPIYEHNRLVGYMSVRSKPDREQVKAADAAYRLFRAGKARNLQIQDGKVVKTQLLQPFKLFKDLNIKSRLIAIIGLLSILLAVVGGIGLFGISKAEDGLRNVYEDRTLPISQISAIQKLLLTNRLNIAASLNSPTPETIKKNTADVEQNIEQITRLWDDFRASRLTDQEKILADRFAENRMRFVADGLKPAIAALRANDIGLAARVADRIDGLYLPVGEGIQQLTQLQLDVAKQEFGAARLRHQTIRTLSIGLIAAGITLVIGLGLALIRVIVRPLETAIAHFGQIAQGNYNNIIEIERRDEIGKVMESLKAMQTKLGFDVAEIKRISDENLRVKIALDSICTGVMITDNERNIIYANKSVVDILSKTEADIHEQLPNFTIDNLIGTNIDDLHKKPAHQAQLLSSLTGTYKAGVLLGDRSMVVTANPMVNAQGLRVGTVAEWLDRTTEVAMEQDMSIIVEAAAMGDLSKRLDLQDKKGFILQLGTDMNRLLETSENALNEIARVLGALSRGDLTETITNDYQGTFGRLKEDSNTTVEKLKEIIGVIWHATDNINAGSKEIASGNNNLSQRTERQAASLEETAASMEQLTAAVQQNTKNAKHANRLATDASEIAGRGGVIVGRVAATMDDINEASHKIGDIISVIDDIAFQTNILALNAAIEAARAGEQGRGFAVVAIEVRNLAQRAASAAEDIKRLVGDSVEKVSDGSQLVVQAGQTMQEILSSIRGVTAIMSEITVASIEQNAGIEQVNQAIAQLDDVTQQNAALVEQAAAAAESLEGQAQNLAVTVGGFKIDEQSRHRLKAVNETKAAGTKVPGIRLIGHRGHQEHGILDIIKSHGNHAHHARESIAVTKQNSQRVAVVNGDWEEF</sequence>
<protein>
    <submittedName>
        <fullName evidence="17">Methyl-accepting chemotaxis sensory transducer with TarH sensor /methyl-accepting chemotaxis sensory transducer with Pas/Pac sensor</fullName>
    </submittedName>
</protein>
<keyword evidence="7 13" id="KW-1133">Transmembrane helix</keyword>
<evidence type="ECO:0000256" key="3">
    <source>
        <dbReference type="ARBA" id="ARBA00022481"/>
    </source>
</evidence>
<dbReference type="SMART" id="SM00283">
    <property type="entry name" value="MA"/>
    <property type="match status" value="1"/>
</dbReference>
<evidence type="ECO:0000313" key="18">
    <source>
        <dbReference type="Proteomes" id="UP000238071"/>
    </source>
</evidence>
<evidence type="ECO:0000259" key="16">
    <source>
        <dbReference type="PROSITE" id="PS50885"/>
    </source>
</evidence>
<dbReference type="Pfam" id="PF18947">
    <property type="entry name" value="HAMP_2"/>
    <property type="match status" value="1"/>
</dbReference>
<keyword evidence="5" id="KW-0997">Cell inner membrane</keyword>
<dbReference type="SMART" id="SM00304">
    <property type="entry name" value="HAMP"/>
    <property type="match status" value="2"/>
</dbReference>
<dbReference type="GO" id="GO:0005886">
    <property type="term" value="C:plasma membrane"/>
    <property type="evidence" value="ECO:0007669"/>
    <property type="project" value="UniProtKB-SubCell"/>
</dbReference>
<feature type="coiled-coil region" evidence="12">
    <location>
        <begin position="848"/>
        <end position="886"/>
    </location>
</feature>
<dbReference type="Pfam" id="PF00672">
    <property type="entry name" value="HAMP"/>
    <property type="match status" value="1"/>
</dbReference>
<keyword evidence="12" id="KW-0175">Coiled coil</keyword>
<dbReference type="Pfam" id="PF08447">
    <property type="entry name" value="PAS_3"/>
    <property type="match status" value="1"/>
</dbReference>
<comment type="similarity">
    <text evidence="10">Belongs to the methyl-accepting chemotaxis (MCP) protein family.</text>
</comment>
<dbReference type="FunFam" id="3.30.450.20:FF:000046">
    <property type="entry name" value="Aerotaxis sensor receptor"/>
    <property type="match status" value="1"/>
</dbReference>
<dbReference type="InterPro" id="IPR035965">
    <property type="entry name" value="PAS-like_dom_sf"/>
</dbReference>
<evidence type="ECO:0000256" key="5">
    <source>
        <dbReference type="ARBA" id="ARBA00022519"/>
    </source>
</evidence>
<dbReference type="Pfam" id="PF00015">
    <property type="entry name" value="MCPsignal"/>
    <property type="match status" value="1"/>
</dbReference>
<evidence type="ECO:0000256" key="6">
    <source>
        <dbReference type="ARBA" id="ARBA00022692"/>
    </source>
</evidence>
<dbReference type="PROSITE" id="PS50111">
    <property type="entry name" value="CHEMOTAXIS_TRANSDUC_2"/>
    <property type="match status" value="1"/>
</dbReference>
<dbReference type="SUPFAM" id="SSF55785">
    <property type="entry name" value="PYP-like sensor domain (PAS domain)"/>
    <property type="match status" value="1"/>
</dbReference>
<dbReference type="Proteomes" id="UP000238071">
    <property type="component" value="Unassembled WGS sequence"/>
</dbReference>
<evidence type="ECO:0000259" key="15">
    <source>
        <dbReference type="PROSITE" id="PS50112"/>
    </source>
</evidence>
<evidence type="ECO:0000256" key="4">
    <source>
        <dbReference type="ARBA" id="ARBA00022500"/>
    </source>
</evidence>
<dbReference type="GO" id="GO:0004888">
    <property type="term" value="F:transmembrane signaling receptor activity"/>
    <property type="evidence" value="ECO:0007669"/>
    <property type="project" value="TreeGrafter"/>
</dbReference>
<dbReference type="AlphaFoldDB" id="A0A2S6GJI7"/>
<dbReference type="InterPro" id="IPR004089">
    <property type="entry name" value="MCPsignal_dom"/>
</dbReference>
<feature type="domain" description="Methyl-accepting transducer" evidence="14">
    <location>
        <begin position="648"/>
        <end position="877"/>
    </location>
</feature>
<dbReference type="CDD" id="cd00130">
    <property type="entry name" value="PAS"/>
    <property type="match status" value="1"/>
</dbReference>
<dbReference type="Pfam" id="PF13188">
    <property type="entry name" value="PAS_8"/>
    <property type="match status" value="1"/>
</dbReference>
<dbReference type="SMART" id="SM00086">
    <property type="entry name" value="PAC"/>
    <property type="match status" value="1"/>
</dbReference>
<evidence type="ECO:0000256" key="9">
    <source>
        <dbReference type="ARBA" id="ARBA00023224"/>
    </source>
</evidence>
<accession>A0A2S6GJI7</accession>
<evidence type="ECO:0000313" key="17">
    <source>
        <dbReference type="EMBL" id="PPK65316.1"/>
    </source>
</evidence>
<dbReference type="Gene3D" id="3.30.450.20">
    <property type="entry name" value="PAS domain"/>
    <property type="match status" value="2"/>
</dbReference>
<feature type="coiled-coil region" evidence="12">
    <location>
        <begin position="667"/>
        <end position="694"/>
    </location>
</feature>
<evidence type="ECO:0000256" key="8">
    <source>
        <dbReference type="ARBA" id="ARBA00023136"/>
    </source>
</evidence>
<evidence type="ECO:0000256" key="7">
    <source>
        <dbReference type="ARBA" id="ARBA00022989"/>
    </source>
</evidence>
<evidence type="ECO:0000256" key="10">
    <source>
        <dbReference type="ARBA" id="ARBA00029447"/>
    </source>
</evidence>
<evidence type="ECO:0000256" key="1">
    <source>
        <dbReference type="ARBA" id="ARBA00004429"/>
    </source>
</evidence>
<dbReference type="EMBL" id="PTIY01000021">
    <property type="protein sequence ID" value="PPK65316.1"/>
    <property type="molecule type" value="Genomic_DNA"/>
</dbReference>
<evidence type="ECO:0000256" key="13">
    <source>
        <dbReference type="SAM" id="Phobius"/>
    </source>
</evidence>
<dbReference type="SUPFAM" id="SSF158472">
    <property type="entry name" value="HAMP domain-like"/>
    <property type="match status" value="1"/>
</dbReference>
<comment type="subcellular location">
    <subcellularLocation>
        <location evidence="1">Cell inner membrane</location>
        <topology evidence="1">Multi-pass membrane protein</topology>
    </subcellularLocation>
</comment>
<dbReference type="NCBIfam" id="TIGR00229">
    <property type="entry name" value="sensory_box"/>
    <property type="match status" value="1"/>
</dbReference>
<feature type="domain" description="HAMP" evidence="16">
    <location>
        <begin position="591"/>
        <end position="643"/>
    </location>
</feature>
<dbReference type="InterPro" id="IPR000014">
    <property type="entry name" value="PAS"/>
</dbReference>
<dbReference type="PANTHER" id="PTHR43531:SF14">
    <property type="entry name" value="METHYL-ACCEPTING CHEMOTAXIS PROTEIN I-RELATED"/>
    <property type="match status" value="1"/>
</dbReference>
<dbReference type="OrthoDB" id="5557390at2"/>
<dbReference type="GO" id="GO:0052131">
    <property type="term" value="P:positive aerotaxis"/>
    <property type="evidence" value="ECO:0007669"/>
    <property type="project" value="UniProtKB-ARBA"/>
</dbReference>
<dbReference type="PROSITE" id="PS50112">
    <property type="entry name" value="PAS"/>
    <property type="match status" value="1"/>
</dbReference>
<evidence type="ECO:0000256" key="12">
    <source>
        <dbReference type="SAM" id="Coils"/>
    </source>
</evidence>
<dbReference type="RefSeq" id="WP_104425215.1">
    <property type="nucleotide sequence ID" value="NZ_PTIY01000021.1"/>
</dbReference>
<dbReference type="InterPro" id="IPR051310">
    <property type="entry name" value="MCP_chemotaxis"/>
</dbReference>
<organism evidence="17 18">
    <name type="scientific">Methylobacter tundripaludum</name>
    <dbReference type="NCBI Taxonomy" id="173365"/>
    <lineage>
        <taxon>Bacteria</taxon>
        <taxon>Pseudomonadati</taxon>
        <taxon>Pseudomonadota</taxon>
        <taxon>Gammaproteobacteria</taxon>
        <taxon>Methylococcales</taxon>
        <taxon>Methylococcaceae</taxon>
        <taxon>Methylobacter</taxon>
    </lineage>
</organism>
<dbReference type="PROSITE" id="PS50885">
    <property type="entry name" value="HAMP"/>
    <property type="match status" value="2"/>
</dbReference>
<dbReference type="InterPro" id="IPR013655">
    <property type="entry name" value="PAS_fold_3"/>
</dbReference>
<feature type="transmembrane region" description="Helical" evidence="13">
    <location>
        <begin position="348"/>
        <end position="372"/>
    </location>
</feature>
<evidence type="ECO:0000256" key="11">
    <source>
        <dbReference type="PROSITE-ProRule" id="PRU00284"/>
    </source>
</evidence>
<dbReference type="InterPro" id="IPR003660">
    <property type="entry name" value="HAMP_dom"/>
</dbReference>
<keyword evidence="2" id="KW-1003">Cell membrane</keyword>
<keyword evidence="6 13" id="KW-0812">Transmembrane</keyword>
<dbReference type="Gene3D" id="1.10.287.950">
    <property type="entry name" value="Methyl-accepting chemotaxis protein"/>
    <property type="match status" value="1"/>
</dbReference>
<dbReference type="Gene3D" id="6.10.340.10">
    <property type="match status" value="1"/>
</dbReference>
<dbReference type="SUPFAM" id="SSF58104">
    <property type="entry name" value="Methyl-accepting chemotaxis protein (MCP) signaling domain"/>
    <property type="match status" value="1"/>
</dbReference>
<feature type="domain" description="PAS" evidence="15">
    <location>
        <begin position="6"/>
        <end position="60"/>
    </location>
</feature>
<evidence type="ECO:0000256" key="2">
    <source>
        <dbReference type="ARBA" id="ARBA00022475"/>
    </source>
</evidence>
<keyword evidence="9 11" id="KW-0807">Transducer</keyword>
<proteinExistence type="inferred from homology"/>
<evidence type="ECO:0000259" key="14">
    <source>
        <dbReference type="PROSITE" id="PS50111"/>
    </source>
</evidence>
<feature type="domain" description="HAMP" evidence="16">
    <location>
        <begin position="369"/>
        <end position="421"/>
    </location>
</feature>
<dbReference type="InterPro" id="IPR003122">
    <property type="entry name" value="Tar_rcpt_lig-bd"/>
</dbReference>
<comment type="caution">
    <text evidence="17">The sequence shown here is derived from an EMBL/GenBank/DDBJ whole genome shotgun (WGS) entry which is preliminary data.</text>
</comment>
<name>A0A2S6GJI7_9GAMM</name>
<dbReference type="Pfam" id="PF02203">
    <property type="entry name" value="TarH"/>
    <property type="match status" value="1"/>
</dbReference>
<dbReference type="PANTHER" id="PTHR43531">
    <property type="entry name" value="PROTEIN ICFG"/>
    <property type="match status" value="1"/>
</dbReference>
<keyword evidence="18" id="KW-1185">Reference proteome</keyword>
<dbReference type="InterPro" id="IPR001610">
    <property type="entry name" value="PAC"/>
</dbReference>
<keyword evidence="4" id="KW-0145">Chemotaxis</keyword>
<dbReference type="SMART" id="SM00091">
    <property type="entry name" value="PAS"/>
    <property type="match status" value="2"/>
</dbReference>
<dbReference type="FunFam" id="1.10.287.950:FF:000001">
    <property type="entry name" value="Methyl-accepting chemotaxis sensory transducer"/>
    <property type="match status" value="1"/>
</dbReference>